<gene>
    <name evidence="2" type="ORF">L4923_15020</name>
</gene>
<keyword evidence="3" id="KW-1185">Reference proteome</keyword>
<dbReference type="InterPro" id="IPR036390">
    <property type="entry name" value="WH_DNA-bd_sf"/>
</dbReference>
<dbReference type="InterPro" id="IPR036388">
    <property type="entry name" value="WH-like_DNA-bd_sf"/>
</dbReference>
<dbReference type="Pfam" id="PF12802">
    <property type="entry name" value="MarR_2"/>
    <property type="match status" value="1"/>
</dbReference>
<dbReference type="SMART" id="SM00347">
    <property type="entry name" value="HTH_MARR"/>
    <property type="match status" value="1"/>
</dbReference>
<dbReference type="InterPro" id="IPR011991">
    <property type="entry name" value="ArsR-like_HTH"/>
</dbReference>
<dbReference type="Proteomes" id="UP001201701">
    <property type="component" value="Unassembled WGS sequence"/>
</dbReference>
<evidence type="ECO:0000313" key="2">
    <source>
        <dbReference type="EMBL" id="MCG7506336.1"/>
    </source>
</evidence>
<dbReference type="PANTHER" id="PTHR33164">
    <property type="entry name" value="TRANSCRIPTIONAL REGULATOR, MARR FAMILY"/>
    <property type="match status" value="1"/>
</dbReference>
<dbReference type="RefSeq" id="WP_239366405.1">
    <property type="nucleotide sequence ID" value="NZ_JAKREW010000013.1"/>
</dbReference>
<feature type="domain" description="HTH marR-type" evidence="1">
    <location>
        <begin position="11"/>
        <end position="149"/>
    </location>
</feature>
<dbReference type="PANTHER" id="PTHR33164:SF43">
    <property type="entry name" value="HTH-TYPE TRANSCRIPTIONAL REPRESSOR YETL"/>
    <property type="match status" value="1"/>
</dbReference>
<name>A0ABS9QFY7_9HYPH</name>
<comment type="caution">
    <text evidence="2">The sequence shown here is derived from an EMBL/GenBank/DDBJ whole genome shotgun (WGS) entry which is preliminary data.</text>
</comment>
<dbReference type="PROSITE" id="PS50995">
    <property type="entry name" value="HTH_MARR_2"/>
    <property type="match status" value="1"/>
</dbReference>
<evidence type="ECO:0000259" key="1">
    <source>
        <dbReference type="PROSITE" id="PS50995"/>
    </source>
</evidence>
<reference evidence="2 3" key="1">
    <citation type="submission" date="2022-02" db="EMBL/GenBank/DDBJ databases">
        <title>Draft genome sequence of Mezorhizobium retamae strain IRAMC:0171 isolated from Retama raetam nodules.</title>
        <authorList>
            <person name="Bengaied R."/>
            <person name="Sbissi I."/>
            <person name="Huber K."/>
            <person name="Ghodbane F."/>
            <person name="Nouioui I."/>
            <person name="Tarhouni M."/>
            <person name="Gtari M."/>
        </authorList>
    </citation>
    <scope>NUCLEOTIDE SEQUENCE [LARGE SCALE GENOMIC DNA]</scope>
    <source>
        <strain evidence="2 3">IRAMC:0171</strain>
    </source>
</reference>
<dbReference type="EMBL" id="JAKREW010000013">
    <property type="protein sequence ID" value="MCG7506336.1"/>
    <property type="molecule type" value="Genomic_DNA"/>
</dbReference>
<evidence type="ECO:0000313" key="3">
    <source>
        <dbReference type="Proteomes" id="UP001201701"/>
    </source>
</evidence>
<dbReference type="CDD" id="cd00090">
    <property type="entry name" value="HTH_ARSR"/>
    <property type="match status" value="1"/>
</dbReference>
<dbReference type="SUPFAM" id="SSF46785">
    <property type="entry name" value="Winged helix' DNA-binding domain"/>
    <property type="match status" value="1"/>
</dbReference>
<proteinExistence type="predicted"/>
<sequence length="166" mass="18342">MVDDVVRELGYLTLGSRFRRIGERLQSEVQQVLDELGLPVQSSQLPALAAVDRLGPLTVGELAEAVGITQPGATRLMTQLSESGLVDVRQSSEDQRRRLISLTDKGRQLVETSKRDVWPRIDTAVAEICADLTGPLLEQLTAIEHHLEATPLHRRIARQPHDQPSA</sequence>
<dbReference type="Gene3D" id="1.10.10.10">
    <property type="entry name" value="Winged helix-like DNA-binding domain superfamily/Winged helix DNA-binding domain"/>
    <property type="match status" value="1"/>
</dbReference>
<organism evidence="2 3">
    <name type="scientific">Mesorhizobium retamae</name>
    <dbReference type="NCBI Taxonomy" id="2912854"/>
    <lineage>
        <taxon>Bacteria</taxon>
        <taxon>Pseudomonadati</taxon>
        <taxon>Pseudomonadota</taxon>
        <taxon>Alphaproteobacteria</taxon>
        <taxon>Hyphomicrobiales</taxon>
        <taxon>Phyllobacteriaceae</taxon>
        <taxon>Mesorhizobium</taxon>
    </lineage>
</organism>
<protein>
    <submittedName>
        <fullName evidence="2">MarR family transcriptional regulator</fullName>
    </submittedName>
</protein>
<dbReference type="InterPro" id="IPR000835">
    <property type="entry name" value="HTH_MarR-typ"/>
</dbReference>
<dbReference type="PRINTS" id="PR00598">
    <property type="entry name" value="HTHMARR"/>
</dbReference>
<dbReference type="InterPro" id="IPR039422">
    <property type="entry name" value="MarR/SlyA-like"/>
</dbReference>
<accession>A0ABS9QFY7</accession>